<reference evidence="1" key="2">
    <citation type="journal article" date="2015" name="Fish Shellfish Immunol.">
        <title>Early steps in the European eel (Anguilla anguilla)-Vibrio vulnificus interaction in the gills: Role of the RtxA13 toxin.</title>
        <authorList>
            <person name="Callol A."/>
            <person name="Pajuelo D."/>
            <person name="Ebbesson L."/>
            <person name="Teles M."/>
            <person name="MacKenzie S."/>
            <person name="Amaro C."/>
        </authorList>
    </citation>
    <scope>NUCLEOTIDE SEQUENCE</scope>
</reference>
<dbReference type="EMBL" id="GBXM01007015">
    <property type="protein sequence ID" value="JAI01563.1"/>
    <property type="molecule type" value="Transcribed_RNA"/>
</dbReference>
<protein>
    <submittedName>
        <fullName evidence="1">Uncharacterized protein</fullName>
    </submittedName>
</protein>
<proteinExistence type="predicted"/>
<reference evidence="1" key="1">
    <citation type="submission" date="2014-11" db="EMBL/GenBank/DDBJ databases">
        <authorList>
            <person name="Amaro Gonzalez C."/>
        </authorList>
    </citation>
    <scope>NUCLEOTIDE SEQUENCE</scope>
</reference>
<evidence type="ECO:0000313" key="1">
    <source>
        <dbReference type="EMBL" id="JAI01563.1"/>
    </source>
</evidence>
<sequence length="62" mass="7122">MQGSVLFFSDREEERSNSVSAYELKKKHIIRNGPKKSIKKTLTKRLGPSLPPPRVFVHCLIE</sequence>
<name>A0A0E9XFN9_ANGAN</name>
<organism evidence="1">
    <name type="scientific">Anguilla anguilla</name>
    <name type="common">European freshwater eel</name>
    <name type="synonym">Muraena anguilla</name>
    <dbReference type="NCBI Taxonomy" id="7936"/>
    <lineage>
        <taxon>Eukaryota</taxon>
        <taxon>Metazoa</taxon>
        <taxon>Chordata</taxon>
        <taxon>Craniata</taxon>
        <taxon>Vertebrata</taxon>
        <taxon>Euteleostomi</taxon>
        <taxon>Actinopterygii</taxon>
        <taxon>Neopterygii</taxon>
        <taxon>Teleostei</taxon>
        <taxon>Anguilliformes</taxon>
        <taxon>Anguillidae</taxon>
        <taxon>Anguilla</taxon>
    </lineage>
</organism>
<dbReference type="AlphaFoldDB" id="A0A0E9XFN9"/>
<accession>A0A0E9XFN9</accession>